<evidence type="ECO:0000256" key="1">
    <source>
        <dbReference type="SAM" id="MobiDB-lite"/>
    </source>
</evidence>
<dbReference type="InterPro" id="IPR018910">
    <property type="entry name" value="LpqB_C"/>
</dbReference>
<keyword evidence="5" id="KW-1185">Reference proteome</keyword>
<feature type="signal peptide" evidence="2">
    <location>
        <begin position="1"/>
        <end position="28"/>
    </location>
</feature>
<dbReference type="AlphaFoldDB" id="A0A4D4J8E6"/>
<gene>
    <name evidence="4" type="ORF">GTS_29230</name>
</gene>
<dbReference type="Pfam" id="PF25976">
    <property type="entry name" value="LpqB_N"/>
    <property type="match status" value="1"/>
</dbReference>
<dbReference type="Pfam" id="PF10647">
    <property type="entry name" value="Gmad1"/>
    <property type="match status" value="1"/>
</dbReference>
<dbReference type="SMART" id="SM00909">
    <property type="entry name" value="Germane"/>
    <property type="match status" value="1"/>
</dbReference>
<evidence type="ECO:0000259" key="3">
    <source>
        <dbReference type="SMART" id="SM00909"/>
    </source>
</evidence>
<evidence type="ECO:0000256" key="2">
    <source>
        <dbReference type="SAM" id="SignalP"/>
    </source>
</evidence>
<accession>A0A4D4J8E6</accession>
<feature type="compositionally biased region" description="Basic and acidic residues" evidence="1">
    <location>
        <begin position="41"/>
        <end position="56"/>
    </location>
</feature>
<evidence type="ECO:0000313" key="4">
    <source>
        <dbReference type="EMBL" id="GDY31290.1"/>
    </source>
</evidence>
<protein>
    <submittedName>
        <fullName evidence="4">Lipoprotein</fullName>
    </submittedName>
</protein>
<sequence>MRRSPRAVRILRAALAVLCAALPAIGCAAIPEYSPPQAVKGADESRRASPVAEPERDADPLTLVRNFILASSSPDGDHAAARLYLTKQAQDQWNTKASPSVIADSFDTLYSPSVTPSGSASRTTVVLRATKVGRLGPDSAFTPEVGTEEVPMQVERQPDGQWRISEPPDGVRVTLSGFTENYHQARLYFFDPDRQVLVPDPRYVVAQPPSGMPARVMDLLLAGPSQALGGAVRSAIPPTVSTRTNPVETPDGALEVNLDQLGDQTVQNKRLIVAQIVRSLQGVTNSRVRIESGGMPLFPDHPDWLPGDIPSYDAQTMPGADLQGLVVAGGRVRSLKDGSPVPGPAGSGEYQVVSGAQSADGSELAVVVRRPAGGMALRVGRYGETPREVDLPASQLTRPTWAPGGSTTDASNELWTVADGNVVRVVKTAEGVWVPQAVNAAELTQLGPITDLRLSRDGVRVAAVAGGRLVVSSVVRNQDSSVTLQAPRALQWGSLAGVVDVDWQSQDSLVVATSSPTTPVARLPVDGLQVDRYSSANLTAPVTAVAAAPGRPVMVVDASGAWTANDIGEVWRSMPINFGAGSLPFYPG</sequence>
<name>A0A4D4J8E6_9PSEU</name>
<dbReference type="EMBL" id="BJFL01000013">
    <property type="protein sequence ID" value="GDY31290.1"/>
    <property type="molecule type" value="Genomic_DNA"/>
</dbReference>
<comment type="caution">
    <text evidence="4">The sequence shown here is derived from an EMBL/GenBank/DDBJ whole genome shotgun (WGS) entry which is preliminary data.</text>
</comment>
<evidence type="ECO:0000313" key="5">
    <source>
        <dbReference type="Proteomes" id="UP000298860"/>
    </source>
</evidence>
<organism evidence="4 5">
    <name type="scientific">Gandjariella thermophila</name>
    <dbReference type="NCBI Taxonomy" id="1931992"/>
    <lineage>
        <taxon>Bacteria</taxon>
        <taxon>Bacillati</taxon>
        <taxon>Actinomycetota</taxon>
        <taxon>Actinomycetes</taxon>
        <taxon>Pseudonocardiales</taxon>
        <taxon>Pseudonocardiaceae</taxon>
        <taxon>Gandjariella</taxon>
    </lineage>
</organism>
<keyword evidence="4" id="KW-0449">Lipoprotein</keyword>
<dbReference type="Pfam" id="PF10646">
    <property type="entry name" value="Germane"/>
    <property type="match status" value="1"/>
</dbReference>
<dbReference type="InterPro" id="IPR059026">
    <property type="entry name" value="LpqB_N"/>
</dbReference>
<reference evidence="5" key="1">
    <citation type="submission" date="2019-04" db="EMBL/GenBank/DDBJ databases">
        <title>Draft genome sequence of Pseudonocardiaceae bacterium SL3-2-4.</title>
        <authorList>
            <person name="Ningsih F."/>
            <person name="Yokota A."/>
            <person name="Sakai Y."/>
            <person name="Nanatani K."/>
            <person name="Yabe S."/>
            <person name="Oetari A."/>
            <person name="Sjamsuridzal W."/>
        </authorList>
    </citation>
    <scope>NUCLEOTIDE SEQUENCE [LARGE SCALE GENOMIC DNA]</scope>
    <source>
        <strain evidence="5">SL3-2-4</strain>
    </source>
</reference>
<proteinExistence type="predicted"/>
<keyword evidence="2" id="KW-0732">Signal</keyword>
<feature type="region of interest" description="Disordered" evidence="1">
    <location>
        <begin position="36"/>
        <end position="56"/>
    </location>
</feature>
<feature type="domain" description="GerMN" evidence="3">
    <location>
        <begin position="213"/>
        <end position="301"/>
    </location>
</feature>
<dbReference type="SUPFAM" id="SSF75011">
    <property type="entry name" value="3-carboxy-cis,cis-mucoante lactonizing enzyme"/>
    <property type="match status" value="1"/>
</dbReference>
<feature type="chain" id="PRO_5039631890" evidence="2">
    <location>
        <begin position="29"/>
        <end position="588"/>
    </location>
</feature>
<dbReference type="Proteomes" id="UP000298860">
    <property type="component" value="Unassembled WGS sequence"/>
</dbReference>
<dbReference type="RefSeq" id="WP_225978411.1">
    <property type="nucleotide sequence ID" value="NZ_BJFL01000013.1"/>
</dbReference>
<dbReference type="InterPro" id="IPR019606">
    <property type="entry name" value="GerMN"/>
</dbReference>